<dbReference type="SUPFAM" id="SSF52283">
    <property type="entry name" value="Formate/glycerate dehydrogenase catalytic domain-like"/>
    <property type="match status" value="1"/>
</dbReference>
<evidence type="ECO:0000259" key="2">
    <source>
        <dbReference type="Pfam" id="PF00389"/>
    </source>
</evidence>
<dbReference type="GO" id="GO:0030267">
    <property type="term" value="F:glyoxylate reductase (NADPH) activity"/>
    <property type="evidence" value="ECO:0007669"/>
    <property type="project" value="TreeGrafter"/>
</dbReference>
<sequence length="136" mass="15005">MAEQELPGVLILDIGGIHGVLQNVVALLQKHFRLITMKEFLENKKEMSKKIQSVFVFERRPTIDQELLESLPNLKVIANSGVGVDHLDLKMISNFDVKVTNTPHAVADTTADIGMALMLASARRLVEGNILNFPGS</sequence>
<dbReference type="PANTHER" id="PTHR10996:SF149">
    <property type="entry name" value="2-KETOGLUCONATE REDUCTASE"/>
    <property type="match status" value="1"/>
</dbReference>
<dbReference type="FunFam" id="3.40.50.720:FF:000882">
    <property type="entry name" value="Uncharacterized protein"/>
    <property type="match status" value="1"/>
</dbReference>
<evidence type="ECO:0000313" key="3">
    <source>
        <dbReference type="EMBL" id="NXE49952.1"/>
    </source>
</evidence>
<dbReference type="InterPro" id="IPR050223">
    <property type="entry name" value="D-isomer_2-hydroxyacid_DH"/>
</dbReference>
<keyword evidence="4" id="KW-1185">Reference proteome</keyword>
<dbReference type="Pfam" id="PF00389">
    <property type="entry name" value="2-Hacid_dh"/>
    <property type="match status" value="1"/>
</dbReference>
<evidence type="ECO:0000256" key="1">
    <source>
        <dbReference type="ARBA" id="ARBA00023002"/>
    </source>
</evidence>
<comment type="caution">
    <text evidence="3">The sequence shown here is derived from an EMBL/GenBank/DDBJ whole genome shotgun (WGS) entry which is preliminary data.</text>
</comment>
<proteinExistence type="predicted"/>
<dbReference type="Proteomes" id="UP000524187">
    <property type="component" value="Unassembled WGS sequence"/>
</dbReference>
<feature type="non-terminal residue" evidence="3">
    <location>
        <position position="136"/>
    </location>
</feature>
<feature type="non-terminal residue" evidence="3">
    <location>
        <position position="1"/>
    </location>
</feature>
<evidence type="ECO:0000313" key="4">
    <source>
        <dbReference type="Proteomes" id="UP000524187"/>
    </source>
</evidence>
<feature type="domain" description="D-isomer specific 2-hydroxyacid dehydrogenase catalytic" evidence="2">
    <location>
        <begin position="20"/>
        <end position="113"/>
    </location>
</feature>
<dbReference type="InterPro" id="IPR006139">
    <property type="entry name" value="D-isomer_2_OHA_DH_cat_dom"/>
</dbReference>
<dbReference type="PANTHER" id="PTHR10996">
    <property type="entry name" value="2-HYDROXYACID DEHYDROGENASE-RELATED"/>
    <property type="match status" value="1"/>
</dbReference>
<dbReference type="GO" id="GO:0005829">
    <property type="term" value="C:cytosol"/>
    <property type="evidence" value="ECO:0007669"/>
    <property type="project" value="TreeGrafter"/>
</dbReference>
<reference evidence="3 4" key="1">
    <citation type="submission" date="2019-09" db="EMBL/GenBank/DDBJ databases">
        <title>Bird 10,000 Genomes (B10K) Project - Family phase.</title>
        <authorList>
            <person name="Zhang G."/>
        </authorList>
    </citation>
    <scope>NUCLEOTIDE SEQUENCE [LARGE SCALE GENOMIC DNA]</scope>
    <source>
        <strain evidence="3">B10K-LSUMZ-50683</strain>
        <tissue evidence="3">Muscle</tissue>
    </source>
</reference>
<keyword evidence="1" id="KW-0560">Oxidoreductase</keyword>
<protein>
    <submittedName>
        <fullName evidence="3">HPPR reductase</fullName>
    </submittedName>
</protein>
<name>A0A7K8N9K2_CASCA</name>
<dbReference type="EMBL" id="VWPT01000061">
    <property type="protein sequence ID" value="NXE49952.1"/>
    <property type="molecule type" value="Genomic_DNA"/>
</dbReference>
<accession>A0A7K8N9K2</accession>
<dbReference type="GO" id="GO:0051287">
    <property type="term" value="F:NAD binding"/>
    <property type="evidence" value="ECO:0007669"/>
    <property type="project" value="InterPro"/>
</dbReference>
<gene>
    <name evidence="3" type="primary">Hppr</name>
    <name evidence="3" type="ORF">CASCAS_R15315</name>
</gene>
<dbReference type="GO" id="GO:0016618">
    <property type="term" value="F:hydroxypyruvate reductase [NAD(P)H] activity"/>
    <property type="evidence" value="ECO:0007669"/>
    <property type="project" value="TreeGrafter"/>
</dbReference>
<organism evidence="3 4">
    <name type="scientific">Casuarius casuarius</name>
    <name type="common">Southern cassowary</name>
    <name type="synonym">Struthio casuarius</name>
    <dbReference type="NCBI Taxonomy" id="8787"/>
    <lineage>
        <taxon>Eukaryota</taxon>
        <taxon>Metazoa</taxon>
        <taxon>Chordata</taxon>
        <taxon>Craniata</taxon>
        <taxon>Vertebrata</taxon>
        <taxon>Euteleostomi</taxon>
        <taxon>Archelosauria</taxon>
        <taxon>Archosauria</taxon>
        <taxon>Dinosauria</taxon>
        <taxon>Saurischia</taxon>
        <taxon>Theropoda</taxon>
        <taxon>Coelurosauria</taxon>
        <taxon>Aves</taxon>
        <taxon>Palaeognathae</taxon>
        <taxon>Casuariiformes</taxon>
        <taxon>Casuariidae</taxon>
        <taxon>Casuarius</taxon>
    </lineage>
</organism>
<dbReference type="Gene3D" id="3.40.50.720">
    <property type="entry name" value="NAD(P)-binding Rossmann-like Domain"/>
    <property type="match status" value="1"/>
</dbReference>
<dbReference type="AlphaFoldDB" id="A0A7K8N9K2"/>